<evidence type="ECO:0000256" key="3">
    <source>
        <dbReference type="ARBA" id="ARBA00022692"/>
    </source>
</evidence>
<comment type="similarity">
    <text evidence="2">Belongs to the autoinducer-2 exporter (AI-2E) (TC 2.A.86) family.</text>
</comment>
<name>A0ABU2G5I3_9EURY</name>
<evidence type="ECO:0000256" key="5">
    <source>
        <dbReference type="ARBA" id="ARBA00023136"/>
    </source>
</evidence>
<organism evidence="7 8">
    <name type="scientific">Halogeometricum luteum</name>
    <dbReference type="NCBI Taxonomy" id="2950537"/>
    <lineage>
        <taxon>Archaea</taxon>
        <taxon>Methanobacteriati</taxon>
        <taxon>Methanobacteriota</taxon>
        <taxon>Stenosarchaea group</taxon>
        <taxon>Halobacteria</taxon>
        <taxon>Halobacteriales</taxon>
        <taxon>Haloferacaceae</taxon>
        <taxon>Halogeometricum</taxon>
    </lineage>
</organism>
<reference evidence="7 8" key="1">
    <citation type="submission" date="2022-06" db="EMBL/GenBank/DDBJ databases">
        <title>Halogeometricum sp. a new haloarchaeum isolate from saline soil.</title>
        <authorList>
            <person name="Strakova D."/>
            <person name="Galisteo C."/>
            <person name="Sanchez-Porro C."/>
            <person name="Ventosa A."/>
        </authorList>
    </citation>
    <scope>NUCLEOTIDE SEQUENCE [LARGE SCALE GENOMIC DNA]</scope>
    <source>
        <strain evidence="8">S3BR25-2</strain>
    </source>
</reference>
<feature type="transmembrane region" description="Helical" evidence="6">
    <location>
        <begin position="215"/>
        <end position="238"/>
    </location>
</feature>
<feature type="transmembrane region" description="Helical" evidence="6">
    <location>
        <begin position="61"/>
        <end position="83"/>
    </location>
</feature>
<feature type="transmembrane region" description="Helical" evidence="6">
    <location>
        <begin position="287"/>
        <end position="315"/>
    </location>
</feature>
<evidence type="ECO:0000313" key="7">
    <source>
        <dbReference type="EMBL" id="MDS0296056.1"/>
    </source>
</evidence>
<proteinExistence type="inferred from homology"/>
<accession>A0ABU2G5I3</accession>
<dbReference type="EMBL" id="JAMQOQ010000005">
    <property type="protein sequence ID" value="MDS0296056.1"/>
    <property type="molecule type" value="Genomic_DNA"/>
</dbReference>
<feature type="transmembrane region" description="Helical" evidence="6">
    <location>
        <begin position="129"/>
        <end position="152"/>
    </location>
</feature>
<dbReference type="InterPro" id="IPR002549">
    <property type="entry name" value="AI-2E-like"/>
</dbReference>
<dbReference type="RefSeq" id="WP_310930041.1">
    <property type="nucleotide sequence ID" value="NZ_JAMQOQ010000005.1"/>
</dbReference>
<evidence type="ECO:0000256" key="6">
    <source>
        <dbReference type="SAM" id="Phobius"/>
    </source>
</evidence>
<keyword evidence="4 6" id="KW-1133">Transmembrane helix</keyword>
<feature type="transmembrane region" description="Helical" evidence="6">
    <location>
        <begin position="245"/>
        <end position="267"/>
    </location>
</feature>
<feature type="transmembrane region" description="Helical" evidence="6">
    <location>
        <begin position="12"/>
        <end position="41"/>
    </location>
</feature>
<feature type="transmembrane region" description="Helical" evidence="6">
    <location>
        <begin position="185"/>
        <end position="209"/>
    </location>
</feature>
<dbReference type="Pfam" id="PF01594">
    <property type="entry name" value="AI-2E_transport"/>
    <property type="match status" value="1"/>
</dbReference>
<gene>
    <name evidence="7" type="ORF">NDI79_17920</name>
</gene>
<keyword evidence="8" id="KW-1185">Reference proteome</keyword>
<comment type="caution">
    <text evidence="7">The sequence shown here is derived from an EMBL/GenBank/DDBJ whole genome shotgun (WGS) entry which is preliminary data.</text>
</comment>
<keyword evidence="3 6" id="KW-0812">Transmembrane</keyword>
<comment type="subcellular location">
    <subcellularLocation>
        <location evidence="1">Membrane</location>
        <topology evidence="1">Multi-pass membrane protein</topology>
    </subcellularLocation>
</comment>
<dbReference type="Proteomes" id="UP001254813">
    <property type="component" value="Unassembled WGS sequence"/>
</dbReference>
<dbReference type="PANTHER" id="PTHR21716:SF4">
    <property type="entry name" value="TRANSMEMBRANE PROTEIN 245"/>
    <property type="match status" value="1"/>
</dbReference>
<evidence type="ECO:0000313" key="8">
    <source>
        <dbReference type="Proteomes" id="UP001254813"/>
    </source>
</evidence>
<keyword evidence="5 6" id="KW-0472">Membrane</keyword>
<protein>
    <submittedName>
        <fullName evidence="7">AI-2E family transporter</fullName>
    </submittedName>
</protein>
<evidence type="ECO:0000256" key="2">
    <source>
        <dbReference type="ARBA" id="ARBA00009773"/>
    </source>
</evidence>
<evidence type="ECO:0000256" key="1">
    <source>
        <dbReference type="ARBA" id="ARBA00004141"/>
    </source>
</evidence>
<sequence length="334" mass="35681">MTLERRHVFGGLFILAGVAAAFLLRSVLGTVFFSVTVAYVLWPLRQALVRRGRSLRVASGLATTAAFLAASLVLLPLVVVVYLRYDSLVALVRRLPDEVVVELFGMVYRLTLEELVPVVLGFFRTLAGLLAVATPVLLVKATLFVFVVYSLLVHGEDARRAVLALVPTSYQGVARAMNRRVRETLFAIYVLQAATAAGTFALALPVFLLLGYDPFVTLATVAAILQFIPIVGPSFLLGGLAAYHLLIGEVTQAILVVVVGGVVVAWLPDVLIRPRLARKTADIPGSLYFVGFFGGALTLGAVGIVAGPLVVGLFVETASLLSTELHPESVEDAE</sequence>
<evidence type="ECO:0000256" key="4">
    <source>
        <dbReference type="ARBA" id="ARBA00022989"/>
    </source>
</evidence>
<dbReference type="PANTHER" id="PTHR21716">
    <property type="entry name" value="TRANSMEMBRANE PROTEIN"/>
    <property type="match status" value="1"/>
</dbReference>